<comment type="subcellular location">
    <subcellularLocation>
        <location evidence="2 9">Mitochondrion inner membrane</location>
        <topology evidence="2 9">Single-pass membrane protein</topology>
    </subcellularLocation>
</comment>
<name>A0AAN6GHC6_9BASI</name>
<gene>
    <name evidence="11" type="primary">MIC10</name>
    <name evidence="11" type="ORF">OC842_000191</name>
</gene>
<evidence type="ECO:0000256" key="5">
    <source>
        <dbReference type="ARBA" id="ARBA00022792"/>
    </source>
</evidence>
<evidence type="ECO:0000256" key="2">
    <source>
        <dbReference type="ARBA" id="ARBA00004434"/>
    </source>
</evidence>
<dbReference type="Proteomes" id="UP001176521">
    <property type="component" value="Unassembled WGS sequence"/>
</dbReference>
<keyword evidence="8" id="KW-0472">Membrane</keyword>
<organism evidence="11 12">
    <name type="scientific">Tilletia horrida</name>
    <dbReference type="NCBI Taxonomy" id="155126"/>
    <lineage>
        <taxon>Eukaryota</taxon>
        <taxon>Fungi</taxon>
        <taxon>Dikarya</taxon>
        <taxon>Basidiomycota</taxon>
        <taxon>Ustilaginomycotina</taxon>
        <taxon>Exobasidiomycetes</taxon>
        <taxon>Tilletiales</taxon>
        <taxon>Tilletiaceae</taxon>
        <taxon>Tilletia</taxon>
    </lineage>
</organism>
<dbReference type="PANTHER" id="PTHR21304">
    <property type="entry name" value="MICOS COMPLEX SUBUNIT MIC10"/>
    <property type="match status" value="1"/>
</dbReference>
<proteinExistence type="inferred from homology"/>
<feature type="region of interest" description="Disordered" evidence="10">
    <location>
        <begin position="93"/>
        <end position="138"/>
    </location>
</feature>
<evidence type="ECO:0000256" key="6">
    <source>
        <dbReference type="ARBA" id="ARBA00022989"/>
    </source>
</evidence>
<evidence type="ECO:0000256" key="7">
    <source>
        <dbReference type="ARBA" id="ARBA00023128"/>
    </source>
</evidence>
<reference evidence="11" key="1">
    <citation type="journal article" date="2023" name="PhytoFront">
        <title>Draft Genome Resources of Seven Strains of Tilletia horrida, Causal Agent of Kernel Smut of Rice.</title>
        <authorList>
            <person name="Khanal S."/>
            <person name="Antony Babu S."/>
            <person name="Zhou X.G."/>
        </authorList>
    </citation>
    <scope>NUCLEOTIDE SEQUENCE</scope>
    <source>
        <strain evidence="11">TX3</strain>
    </source>
</reference>
<evidence type="ECO:0000256" key="9">
    <source>
        <dbReference type="RuleBase" id="RU363011"/>
    </source>
</evidence>
<accession>A0AAN6GHC6</accession>
<comment type="similarity">
    <text evidence="3 9">Belongs to the MICOS complex subunit Mic10 family.</text>
</comment>
<keyword evidence="5 9" id="KW-0999">Mitochondrion inner membrane</keyword>
<evidence type="ECO:0000313" key="11">
    <source>
        <dbReference type="EMBL" id="KAK0540985.1"/>
    </source>
</evidence>
<dbReference type="GO" id="GO:0061617">
    <property type="term" value="C:MICOS complex"/>
    <property type="evidence" value="ECO:0007669"/>
    <property type="project" value="UniProtKB-UniRule"/>
</dbReference>
<comment type="subunit">
    <text evidence="9">Component of the mitochondrial contact site and cristae organizing system (MICOS) complex.</text>
</comment>
<dbReference type="EMBL" id="JAPDMQ010000005">
    <property type="protein sequence ID" value="KAK0540985.1"/>
    <property type="molecule type" value="Genomic_DNA"/>
</dbReference>
<dbReference type="InterPro" id="IPR007512">
    <property type="entry name" value="Mic10"/>
</dbReference>
<dbReference type="Pfam" id="PF04418">
    <property type="entry name" value="DUF543"/>
    <property type="match status" value="1"/>
</dbReference>
<evidence type="ECO:0000256" key="1">
    <source>
        <dbReference type="ARBA" id="ARBA00002689"/>
    </source>
</evidence>
<feature type="compositionally biased region" description="Low complexity" evidence="10">
    <location>
        <begin position="1"/>
        <end position="16"/>
    </location>
</feature>
<dbReference type="AlphaFoldDB" id="A0AAN6GHC6"/>
<keyword evidence="7 9" id="KW-0496">Mitochondrion</keyword>
<dbReference type="PANTHER" id="PTHR21304:SF0">
    <property type="entry name" value="MICOS COMPLEX SUBUNIT MIC10"/>
    <property type="match status" value="1"/>
</dbReference>
<comment type="caution">
    <text evidence="11">The sequence shown here is derived from an EMBL/GenBank/DDBJ whole genome shotgun (WGS) entry which is preliminary data.</text>
</comment>
<evidence type="ECO:0000256" key="3">
    <source>
        <dbReference type="ARBA" id="ARBA00006792"/>
    </source>
</evidence>
<evidence type="ECO:0000256" key="10">
    <source>
        <dbReference type="SAM" id="MobiDB-lite"/>
    </source>
</evidence>
<protein>
    <recommendedName>
        <fullName evidence="9">MICOS complex subunit MIC10</fullName>
    </recommendedName>
</protein>
<sequence length="184" mass="19011">MAADNSSSASSSGVAPPKVPSEDIISQKTDLCISNTIVKTGLGFSAGVIASVLLFRRRAFPVWIGTGFGLGSGYTDCERSFNPISVPGVRIVPAPSSSSSSSSSSSPSELPAPSSFERLQQRAGEALGAAREKADQQLSKSGGLLEKLEAQGKQGLDAVKEQVGIASDKVKQGAAKVEEKVRMV</sequence>
<feature type="region of interest" description="Disordered" evidence="10">
    <location>
        <begin position="1"/>
        <end position="21"/>
    </location>
</feature>
<keyword evidence="4" id="KW-0812">Transmembrane</keyword>
<comment type="function">
    <text evidence="1 9">Component of the MICOS complex, a large protein complex of the mitochondrial inner membrane that plays crucial roles in the maintenance of crista junctions, inner membrane architecture, and formation of contact sites to the outer membrane.</text>
</comment>
<evidence type="ECO:0000256" key="4">
    <source>
        <dbReference type="ARBA" id="ARBA00022692"/>
    </source>
</evidence>
<keyword evidence="6" id="KW-1133">Transmembrane helix</keyword>
<keyword evidence="12" id="KW-1185">Reference proteome</keyword>
<evidence type="ECO:0000313" key="12">
    <source>
        <dbReference type="Proteomes" id="UP001176521"/>
    </source>
</evidence>
<evidence type="ECO:0000256" key="8">
    <source>
        <dbReference type="ARBA" id="ARBA00023136"/>
    </source>
</evidence>
<feature type="compositionally biased region" description="Low complexity" evidence="10">
    <location>
        <begin position="93"/>
        <end position="115"/>
    </location>
</feature>